<feature type="compositionally biased region" description="Low complexity" evidence="1">
    <location>
        <begin position="36"/>
        <end position="52"/>
    </location>
</feature>
<dbReference type="InterPro" id="IPR037746">
    <property type="entry name" value="Dok-7"/>
</dbReference>
<accession>A0A8C3ABG1</accession>
<evidence type="ECO:0000256" key="1">
    <source>
        <dbReference type="SAM" id="MobiDB-lite"/>
    </source>
</evidence>
<dbReference type="GO" id="GO:0019901">
    <property type="term" value="F:protein kinase binding"/>
    <property type="evidence" value="ECO:0007669"/>
    <property type="project" value="InterPro"/>
</dbReference>
<dbReference type="PANTHER" id="PTHR21636:SF2">
    <property type="entry name" value="PROTEIN DOK-7"/>
    <property type="match status" value="1"/>
</dbReference>
<organism evidence="2 3">
    <name type="scientific">Cyclopterus lumpus</name>
    <name type="common">Lumpsucker</name>
    <dbReference type="NCBI Taxonomy" id="8103"/>
    <lineage>
        <taxon>Eukaryota</taxon>
        <taxon>Metazoa</taxon>
        <taxon>Chordata</taxon>
        <taxon>Craniata</taxon>
        <taxon>Vertebrata</taxon>
        <taxon>Euteleostomi</taxon>
        <taxon>Actinopterygii</taxon>
        <taxon>Neopterygii</taxon>
        <taxon>Teleostei</taxon>
        <taxon>Neoteleostei</taxon>
        <taxon>Acanthomorphata</taxon>
        <taxon>Eupercaria</taxon>
        <taxon>Perciformes</taxon>
        <taxon>Cottioidei</taxon>
        <taxon>Cottales</taxon>
        <taxon>Cyclopteridae</taxon>
        <taxon>Cyclopterus</taxon>
    </lineage>
</organism>
<evidence type="ECO:0000313" key="2">
    <source>
        <dbReference type="Ensembl" id="ENSCLMP00005039462.1"/>
    </source>
</evidence>
<feature type="region of interest" description="Disordered" evidence="1">
    <location>
        <begin position="1"/>
        <end position="86"/>
    </location>
</feature>
<protein>
    <submittedName>
        <fullName evidence="2">Uncharacterized protein</fullName>
    </submittedName>
</protein>
<dbReference type="GeneTree" id="ENSGT01000000220293"/>
<dbReference type="Proteomes" id="UP000694565">
    <property type="component" value="Unplaced"/>
</dbReference>
<reference evidence="2" key="2">
    <citation type="submission" date="2025-09" db="UniProtKB">
        <authorList>
            <consortium name="Ensembl"/>
        </authorList>
    </citation>
    <scope>IDENTIFICATION</scope>
</reference>
<name>A0A8C3ABG1_CYCLU</name>
<dbReference type="PANTHER" id="PTHR21636">
    <property type="entry name" value="PROTEIN DOK-7"/>
    <property type="match status" value="1"/>
</dbReference>
<keyword evidence="3" id="KW-1185">Reference proteome</keyword>
<feature type="region of interest" description="Disordered" evidence="1">
    <location>
        <begin position="107"/>
        <end position="180"/>
    </location>
</feature>
<evidence type="ECO:0000313" key="3">
    <source>
        <dbReference type="Proteomes" id="UP000694565"/>
    </source>
</evidence>
<dbReference type="Ensembl" id="ENSCLMT00005040944.1">
    <property type="protein sequence ID" value="ENSCLMP00005039462.1"/>
    <property type="gene ID" value="ENSCLMG00005018627.1"/>
</dbReference>
<sequence length="209" mass="21860">VVGVSGTRPSSAQLHPRGLHDSGRQSSLDSGIGIATGSQSSYSGSFSSYTGSLDMASQGGEGEFGSVASLPALQTPPSSPPRHSGEYQIPSLLRLQYDTPRSLLKTLSLGEPSNHEDPPELGRYSRVSGDGRGSHGQRLSNIPTGPRTQHQATMRCSNSRGSERAPSVDSEGGSAPRPLLVPGGLVGGETQVMVFSHSVKTKQMYLCDV</sequence>
<reference evidence="2" key="1">
    <citation type="submission" date="2025-08" db="UniProtKB">
        <authorList>
            <consortium name="Ensembl"/>
        </authorList>
    </citation>
    <scope>IDENTIFICATION</scope>
</reference>
<feature type="compositionally biased region" description="Polar residues" evidence="1">
    <location>
        <begin position="137"/>
        <end position="160"/>
    </location>
</feature>
<dbReference type="AlphaFoldDB" id="A0A8C3ABG1"/>
<dbReference type="GO" id="GO:0007528">
    <property type="term" value="P:neuromuscular junction development"/>
    <property type="evidence" value="ECO:0007669"/>
    <property type="project" value="TreeGrafter"/>
</dbReference>
<proteinExistence type="predicted"/>